<dbReference type="InterPro" id="IPR046703">
    <property type="entry name" value="DUF6776"/>
</dbReference>
<keyword evidence="3" id="KW-1185">Reference proteome</keyword>
<keyword evidence="1" id="KW-0175">Coiled coil</keyword>
<feature type="coiled-coil region" evidence="1">
    <location>
        <begin position="63"/>
        <end position="125"/>
    </location>
</feature>
<evidence type="ECO:0000313" key="3">
    <source>
        <dbReference type="Proteomes" id="UP000613113"/>
    </source>
</evidence>
<protein>
    <submittedName>
        <fullName evidence="2">Uncharacterized protein</fullName>
    </submittedName>
</protein>
<proteinExistence type="predicted"/>
<evidence type="ECO:0000313" key="2">
    <source>
        <dbReference type="EMBL" id="MBC3885387.1"/>
    </source>
</evidence>
<dbReference type="RefSeq" id="WP_186862958.1">
    <property type="nucleotide sequence ID" value="NZ_JACOGC010000003.1"/>
</dbReference>
<dbReference type="EMBL" id="JACOGC010000003">
    <property type="protein sequence ID" value="MBC3885387.1"/>
    <property type="molecule type" value="Genomic_DNA"/>
</dbReference>
<sequence>MAKRQTWQRRHLVSKMTITHQQPWPMKLAMSLLLIALIGAVAWWTYDLGRNFAFGPQFNQDQVQSLRQKLELLTAERDQLRLEANTIDSKINIDRSMQKELTEQVKTLTAENQKLKDDLAFFEGLMPSATGMDGVALQNLKVEVVSPTQIRYRALVMQGVKNGKDFSGELQFSLGLVQAGKPVTMLFPDPKTGDAGKLKLSFRHYQRVEGLITLPDGTAVKSVLAKVLDKGQIRAQQTVNL</sequence>
<organism evidence="2 3">
    <name type="scientific">Undibacterium griseum</name>
    <dbReference type="NCBI Taxonomy" id="2762295"/>
    <lineage>
        <taxon>Bacteria</taxon>
        <taxon>Pseudomonadati</taxon>
        <taxon>Pseudomonadota</taxon>
        <taxon>Betaproteobacteria</taxon>
        <taxon>Burkholderiales</taxon>
        <taxon>Oxalobacteraceae</taxon>
        <taxon>Undibacterium</taxon>
    </lineage>
</organism>
<gene>
    <name evidence="2" type="ORF">H8K27_09635</name>
</gene>
<dbReference type="Proteomes" id="UP000613113">
    <property type="component" value="Unassembled WGS sequence"/>
</dbReference>
<comment type="caution">
    <text evidence="2">The sequence shown here is derived from an EMBL/GenBank/DDBJ whole genome shotgun (WGS) entry which is preliminary data.</text>
</comment>
<reference evidence="2 3" key="1">
    <citation type="submission" date="2020-08" db="EMBL/GenBank/DDBJ databases">
        <title>Novel species isolated from subtropical streams in China.</title>
        <authorList>
            <person name="Lu H."/>
        </authorList>
    </citation>
    <scope>NUCLEOTIDE SEQUENCE [LARGE SCALE GENOMIC DNA]</scope>
    <source>
        <strain evidence="2 3">FT31W</strain>
    </source>
</reference>
<accession>A0ABR6YNB5</accession>
<name>A0ABR6YNB5_9BURK</name>
<evidence type="ECO:0000256" key="1">
    <source>
        <dbReference type="SAM" id="Coils"/>
    </source>
</evidence>
<dbReference type="Pfam" id="PF20567">
    <property type="entry name" value="DUF6776"/>
    <property type="match status" value="1"/>
</dbReference>